<evidence type="ECO:0000256" key="1">
    <source>
        <dbReference type="PROSITE-ProRule" id="PRU00781"/>
    </source>
</evidence>
<dbReference type="SUPFAM" id="SSF56104">
    <property type="entry name" value="SAICAR synthase-like"/>
    <property type="match status" value="1"/>
</dbReference>
<dbReference type="InterPro" id="IPR027484">
    <property type="entry name" value="PInositol-4-P-5-kinase_N"/>
</dbReference>
<evidence type="ECO:0000313" key="3">
    <source>
        <dbReference type="EMBL" id="OAF70372.1"/>
    </source>
</evidence>
<dbReference type="GO" id="GO:0046854">
    <property type="term" value="P:phosphatidylinositol phosphate biosynthetic process"/>
    <property type="evidence" value="ECO:0007669"/>
    <property type="project" value="TreeGrafter"/>
</dbReference>
<dbReference type="SMART" id="SM00330">
    <property type="entry name" value="PIPKc"/>
    <property type="match status" value="1"/>
</dbReference>
<name>A0A177B9M7_9BILA</name>
<sequence>MSIIKVENMAYKTETNIQLLQGSIKYYFMNERYMDNEDLLDRDFDLVKYINIPKLHFDKMDLEIRNFRFKVHSPNVFKFFRKVYGISNETYMKSVCHKCIHLPKKNTKNYMWKTKDRHMMIVELSKREKTTLRCLLKSYFLNQAQHPRSFLPKLYGCYTLKYNNQKIRILVCNSVSPILEEEYMQFKFNGIERRIVPTDEAYIYEFKDNDFIRIIKHHIKLELEILNAIRDRIYHNTIQSESAIHFKFSRLKKHSIIVKKSLSLQTQDTLIPRNNYYASAVQIQQKHYAKNFIIPEGAIYGLIENRPIYIYAGIVDILQQCSNVKNFRNNIKKLFCMKKINSTNESNNYSKRFMEFLFSKLFTAIPEP</sequence>
<keyword evidence="1" id="KW-0808">Transferase</keyword>
<keyword evidence="1" id="KW-0547">Nucleotide-binding</keyword>
<evidence type="ECO:0000259" key="2">
    <source>
        <dbReference type="PROSITE" id="PS51455"/>
    </source>
</evidence>
<dbReference type="Pfam" id="PF01504">
    <property type="entry name" value="PIP5K"/>
    <property type="match status" value="1"/>
</dbReference>
<dbReference type="InterPro" id="IPR002498">
    <property type="entry name" value="PInositol-4-P-4/5-kinase_core"/>
</dbReference>
<dbReference type="Proteomes" id="UP000078046">
    <property type="component" value="Unassembled WGS sequence"/>
</dbReference>
<dbReference type="Gene3D" id="3.30.810.10">
    <property type="entry name" value="2-Layer Sandwich"/>
    <property type="match status" value="1"/>
</dbReference>
<comment type="caution">
    <text evidence="3">The sequence shown here is derived from an EMBL/GenBank/DDBJ whole genome shotgun (WGS) entry which is preliminary data.</text>
</comment>
<dbReference type="PANTHER" id="PTHR23086">
    <property type="entry name" value="PHOSPHATIDYLINOSITOL-4-PHOSPHATE 5-KINASE"/>
    <property type="match status" value="1"/>
</dbReference>
<proteinExistence type="predicted"/>
<protein>
    <recommendedName>
        <fullName evidence="2">PIPK domain-containing protein</fullName>
    </recommendedName>
</protein>
<dbReference type="AlphaFoldDB" id="A0A177B9M7"/>
<reference evidence="3 4" key="1">
    <citation type="submission" date="2016-04" db="EMBL/GenBank/DDBJ databases">
        <title>The genome of Intoshia linei affirms orthonectids as highly simplified spiralians.</title>
        <authorList>
            <person name="Mikhailov K.V."/>
            <person name="Slusarev G.S."/>
            <person name="Nikitin M.A."/>
            <person name="Logacheva M.D."/>
            <person name="Penin A."/>
            <person name="Aleoshin V."/>
            <person name="Panchin Y.V."/>
        </authorList>
    </citation>
    <scope>NUCLEOTIDE SEQUENCE [LARGE SCALE GENOMIC DNA]</scope>
    <source>
        <strain evidence="3">Intl2013</strain>
        <tissue evidence="3">Whole animal</tissue>
    </source>
</reference>
<keyword evidence="1" id="KW-0418">Kinase</keyword>
<evidence type="ECO:0000313" key="4">
    <source>
        <dbReference type="Proteomes" id="UP000078046"/>
    </source>
</evidence>
<dbReference type="GO" id="GO:0005886">
    <property type="term" value="C:plasma membrane"/>
    <property type="evidence" value="ECO:0007669"/>
    <property type="project" value="TreeGrafter"/>
</dbReference>
<dbReference type="InterPro" id="IPR027483">
    <property type="entry name" value="PInositol-4-P-4/5-kinase_C_sf"/>
</dbReference>
<gene>
    <name evidence="3" type="ORF">A3Q56_01914</name>
</gene>
<dbReference type="GO" id="GO:0016308">
    <property type="term" value="F:1-phosphatidylinositol-4-phosphate 5-kinase activity"/>
    <property type="evidence" value="ECO:0007669"/>
    <property type="project" value="TreeGrafter"/>
</dbReference>
<dbReference type="OrthoDB" id="2129491at2759"/>
<dbReference type="PANTHER" id="PTHR23086:SF101">
    <property type="entry name" value="LP03320P-RELATED"/>
    <property type="match status" value="1"/>
</dbReference>
<dbReference type="PROSITE" id="PS51455">
    <property type="entry name" value="PIPK"/>
    <property type="match status" value="1"/>
</dbReference>
<feature type="domain" description="PIPK" evidence="2">
    <location>
        <begin position="9"/>
        <end position="361"/>
    </location>
</feature>
<organism evidence="3 4">
    <name type="scientific">Intoshia linei</name>
    <dbReference type="NCBI Taxonomy" id="1819745"/>
    <lineage>
        <taxon>Eukaryota</taxon>
        <taxon>Metazoa</taxon>
        <taxon>Spiralia</taxon>
        <taxon>Lophotrochozoa</taxon>
        <taxon>Mesozoa</taxon>
        <taxon>Orthonectida</taxon>
        <taxon>Rhopaluridae</taxon>
        <taxon>Intoshia</taxon>
    </lineage>
</organism>
<dbReference type="InterPro" id="IPR023610">
    <property type="entry name" value="PInositol-4/5-P-5/4-kinase"/>
</dbReference>
<keyword evidence="1" id="KW-0067">ATP-binding</keyword>
<keyword evidence="4" id="KW-1185">Reference proteome</keyword>
<dbReference type="EMBL" id="LWCA01000156">
    <property type="protein sequence ID" value="OAF70372.1"/>
    <property type="molecule type" value="Genomic_DNA"/>
</dbReference>
<dbReference type="Gene3D" id="3.30.800.10">
    <property type="entry name" value="Phosphatidylinositol Phosphate Kinase II Beta"/>
    <property type="match status" value="1"/>
</dbReference>
<dbReference type="GO" id="GO:0005524">
    <property type="term" value="F:ATP binding"/>
    <property type="evidence" value="ECO:0007669"/>
    <property type="project" value="UniProtKB-UniRule"/>
</dbReference>
<accession>A0A177B9M7</accession>